<name>A0A662DBU3_UNCAE</name>
<dbReference type="EMBL" id="QMQB01000100">
    <property type="protein sequence ID" value="RLE13264.1"/>
    <property type="molecule type" value="Genomic_DNA"/>
</dbReference>
<dbReference type="InterPro" id="IPR052534">
    <property type="entry name" value="Extracell_DNA_Util/SecSys_Comp"/>
</dbReference>
<keyword evidence="1" id="KW-1133">Transmembrane helix</keyword>
<dbReference type="PANTHER" id="PTHR40278:SF1">
    <property type="entry name" value="DNA UTILIZATION PROTEIN HOFN"/>
    <property type="match status" value="1"/>
</dbReference>
<gene>
    <name evidence="2" type="ORF">DRI96_03250</name>
</gene>
<dbReference type="PANTHER" id="PTHR40278">
    <property type="entry name" value="DNA UTILIZATION PROTEIN HOFN"/>
    <property type="match status" value="1"/>
</dbReference>
<reference evidence="2 3" key="1">
    <citation type="submission" date="2018-06" db="EMBL/GenBank/DDBJ databases">
        <title>Extensive metabolic versatility and redundancy in microbially diverse, dynamic hydrothermal sediments.</title>
        <authorList>
            <person name="Dombrowski N."/>
            <person name="Teske A."/>
            <person name="Baker B.J."/>
        </authorList>
    </citation>
    <scope>NUCLEOTIDE SEQUENCE [LARGE SCALE GENOMIC DNA]</scope>
    <source>
        <strain evidence="2">B19_G9</strain>
    </source>
</reference>
<sequence length="186" mass="21834">MIEINLLPVELIVKRKKRDFVIFVGICGVVAALICYTLYLSLYQTIQPLEKRLLDLKAEIAKSQPVLKEIQKAKKENSELKNYLLSFRRVVIRQSFYPRVMYDIYLCLPDTVWLRQIKKGNTDNFLEIEGASLNQTVGIAEFMRNLMKKSNLFSKINFTKFSTQKIFGRQVMLFQLRCILSKKIRE</sequence>
<dbReference type="Pfam" id="PF05137">
    <property type="entry name" value="PilN"/>
    <property type="match status" value="1"/>
</dbReference>
<comment type="caution">
    <text evidence="2">The sequence shown here is derived from an EMBL/GenBank/DDBJ whole genome shotgun (WGS) entry which is preliminary data.</text>
</comment>
<feature type="transmembrane region" description="Helical" evidence="1">
    <location>
        <begin position="20"/>
        <end position="42"/>
    </location>
</feature>
<dbReference type="InterPro" id="IPR007813">
    <property type="entry name" value="PilN"/>
</dbReference>
<dbReference type="Proteomes" id="UP000267654">
    <property type="component" value="Unassembled WGS sequence"/>
</dbReference>
<evidence type="ECO:0000313" key="3">
    <source>
        <dbReference type="Proteomes" id="UP000267654"/>
    </source>
</evidence>
<accession>A0A662DBU3</accession>
<organism evidence="2 3">
    <name type="scientific">Aerophobetes bacterium</name>
    <dbReference type="NCBI Taxonomy" id="2030807"/>
    <lineage>
        <taxon>Bacteria</taxon>
        <taxon>Candidatus Aerophobota</taxon>
    </lineage>
</organism>
<evidence type="ECO:0008006" key="4">
    <source>
        <dbReference type="Google" id="ProtNLM"/>
    </source>
</evidence>
<keyword evidence="1" id="KW-0472">Membrane</keyword>
<evidence type="ECO:0000256" key="1">
    <source>
        <dbReference type="SAM" id="Phobius"/>
    </source>
</evidence>
<dbReference type="AlphaFoldDB" id="A0A662DBU3"/>
<proteinExistence type="predicted"/>
<evidence type="ECO:0000313" key="2">
    <source>
        <dbReference type="EMBL" id="RLE13264.1"/>
    </source>
</evidence>
<keyword evidence="1" id="KW-0812">Transmembrane</keyword>
<protein>
    <recommendedName>
        <fullName evidence="4">PilN domain-containing protein</fullName>
    </recommendedName>
</protein>